<evidence type="ECO:0000259" key="4">
    <source>
        <dbReference type="Pfam" id="PF01555"/>
    </source>
</evidence>
<dbReference type="InterPro" id="IPR002941">
    <property type="entry name" value="DNA_methylase_N4/N6"/>
</dbReference>
<accession>A0A6C0HNZ3</accession>
<evidence type="ECO:0000256" key="1">
    <source>
        <dbReference type="ARBA" id="ARBA00006594"/>
    </source>
</evidence>
<dbReference type="GO" id="GO:0003677">
    <property type="term" value="F:DNA binding"/>
    <property type="evidence" value="ECO:0007669"/>
    <property type="project" value="InterPro"/>
</dbReference>
<reference evidence="5" key="1">
    <citation type="journal article" date="2020" name="Nature">
        <title>Giant virus diversity and host interactions through global metagenomics.</title>
        <authorList>
            <person name="Schulz F."/>
            <person name="Roux S."/>
            <person name="Paez-Espino D."/>
            <person name="Jungbluth S."/>
            <person name="Walsh D.A."/>
            <person name="Denef V.J."/>
            <person name="McMahon K.D."/>
            <person name="Konstantinidis K.T."/>
            <person name="Eloe-Fadrosh E.A."/>
            <person name="Kyrpides N.C."/>
            <person name="Woyke T."/>
        </authorList>
    </citation>
    <scope>NUCLEOTIDE SEQUENCE</scope>
    <source>
        <strain evidence="5">GVMAG-M-3300023184-161</strain>
    </source>
</reference>
<dbReference type="Pfam" id="PF01555">
    <property type="entry name" value="N6_N4_Mtase"/>
    <property type="match status" value="1"/>
</dbReference>
<dbReference type="InterPro" id="IPR001091">
    <property type="entry name" value="RM_Methyltransferase"/>
</dbReference>
<dbReference type="GO" id="GO:0032259">
    <property type="term" value="P:methylation"/>
    <property type="evidence" value="ECO:0007669"/>
    <property type="project" value="UniProtKB-KW"/>
</dbReference>
<sequence length="345" mass="38888">MDYNNKTVAEIKALCKDRKIKGYSKFTKKKDLLKFIASISTLSNINNIQTELIETPVSVGAVNIKLQQDVILGDTMKILPTLADNSAQIIIADPPYNIGKDFGNDSDKQPMDDYLEWCNLWIKDCLRVLKPNGTMFIYGFSEILALILSKVPHTIKRRWIVWHYTNKNVASLNFWQRSHESIIILWKEDYIFHRDDVREAYTEGFLNGSAGKERTATEGRFQNKSGKKTRYIAHPNGALPRDVIKIPALAGGSGMNERVNHPTQKPLILCDKLLRSCKMSPSDGYVLIPFAGSGSECVAAKKLNLPFIGIELNEEYVKIINERLSEPIVEDGVKNETSVLKSSPL</sequence>
<dbReference type="InterPro" id="IPR029063">
    <property type="entry name" value="SAM-dependent_MTases_sf"/>
</dbReference>
<feature type="domain" description="DNA methylase N-4/N-6" evidence="4">
    <location>
        <begin position="88"/>
        <end position="322"/>
    </location>
</feature>
<dbReference type="InterPro" id="IPR002052">
    <property type="entry name" value="DNA_methylase_N6_adenine_CS"/>
</dbReference>
<dbReference type="Gene3D" id="3.40.50.150">
    <property type="entry name" value="Vaccinia Virus protein VP39"/>
    <property type="match status" value="1"/>
</dbReference>
<dbReference type="PRINTS" id="PR00508">
    <property type="entry name" value="S21N4MTFRASE"/>
</dbReference>
<organism evidence="5">
    <name type="scientific">viral metagenome</name>
    <dbReference type="NCBI Taxonomy" id="1070528"/>
    <lineage>
        <taxon>unclassified sequences</taxon>
        <taxon>metagenomes</taxon>
        <taxon>organismal metagenomes</taxon>
    </lineage>
</organism>
<keyword evidence="3" id="KW-0808">Transferase</keyword>
<evidence type="ECO:0000256" key="2">
    <source>
        <dbReference type="ARBA" id="ARBA00022603"/>
    </source>
</evidence>
<protein>
    <recommendedName>
        <fullName evidence="4">DNA methylase N-4/N-6 domain-containing protein</fullName>
    </recommendedName>
</protein>
<dbReference type="AlphaFoldDB" id="A0A6C0HNZ3"/>
<dbReference type="GO" id="GO:0008170">
    <property type="term" value="F:N-methyltransferase activity"/>
    <property type="evidence" value="ECO:0007669"/>
    <property type="project" value="InterPro"/>
</dbReference>
<evidence type="ECO:0000313" key="5">
    <source>
        <dbReference type="EMBL" id="QHT82209.1"/>
    </source>
</evidence>
<dbReference type="EMBL" id="MN739997">
    <property type="protein sequence ID" value="QHT82209.1"/>
    <property type="molecule type" value="Genomic_DNA"/>
</dbReference>
<keyword evidence="2" id="KW-0489">Methyltransferase</keyword>
<name>A0A6C0HNZ3_9ZZZZ</name>
<evidence type="ECO:0000256" key="3">
    <source>
        <dbReference type="ARBA" id="ARBA00022679"/>
    </source>
</evidence>
<proteinExistence type="inferred from homology"/>
<dbReference type="PROSITE" id="PS00092">
    <property type="entry name" value="N6_MTASE"/>
    <property type="match status" value="1"/>
</dbReference>
<comment type="similarity">
    <text evidence="1">Belongs to the N(4)/N(6)-methyltransferase family.</text>
</comment>
<dbReference type="SUPFAM" id="SSF53335">
    <property type="entry name" value="S-adenosyl-L-methionine-dependent methyltransferases"/>
    <property type="match status" value="1"/>
</dbReference>